<reference evidence="4 5" key="1">
    <citation type="journal article" date="2016" name="Biochim. Biophys. Acta">
        <title>Photochemical characterization of actinorhodopsin and its functional existence in the natural host.</title>
        <authorList>
            <person name="Nakamura S."/>
            <person name="Kikukawa T."/>
            <person name="Tamogami J."/>
            <person name="Kamiya M."/>
            <person name="Aizawa T."/>
            <person name="Hahn M.W."/>
            <person name="Ihara K."/>
            <person name="Kamo N."/>
            <person name="Demura M."/>
        </authorList>
    </citation>
    <scope>NUCLEOTIDE SEQUENCE [LARGE SCALE GENOMIC DNA]</scope>
    <source>
        <strain evidence="4 5">MWH-Dar1</strain>
    </source>
</reference>
<sequence length="270" mass="29025">MKVQGKVLVVTGAGNGMGREVALELLRRGATVVGLDLKPEWLAETKKLAGSATDRFFEIELNITDRERVLALPNEVKKLAGEPDALINVAGIIQPFVKINELDFNAIDRVMSVNFFGPLNLIKAFLPGLLTRPEAHILNVSSMGSYAPVPGQTLYGASKAAINMLTEGLRSELKETNVSLTLVWPGAIGTNISANSGVNFGNTEMTEEQKKAAARVTAASTAGKMMVDAIEAKTNRIYIGSDAKTMGNLTRMNQDFAANLIYKNMKSLLG</sequence>
<evidence type="ECO:0000256" key="2">
    <source>
        <dbReference type="ARBA" id="ARBA00023002"/>
    </source>
</evidence>
<dbReference type="OrthoDB" id="9775296at2"/>
<dbReference type="PANTHER" id="PTHR44196">
    <property type="entry name" value="DEHYDROGENASE/REDUCTASE SDR FAMILY MEMBER 7B"/>
    <property type="match status" value="1"/>
</dbReference>
<dbReference type="EMBL" id="CP015208">
    <property type="protein sequence ID" value="AOY55891.1"/>
    <property type="molecule type" value="Genomic_DNA"/>
</dbReference>
<proteinExistence type="inferred from homology"/>
<keyword evidence="2" id="KW-0560">Oxidoreductase</keyword>
<evidence type="ECO:0000256" key="1">
    <source>
        <dbReference type="ARBA" id="ARBA00006484"/>
    </source>
</evidence>
<dbReference type="InterPro" id="IPR020904">
    <property type="entry name" value="Sc_DH/Rdtase_CS"/>
</dbReference>
<dbReference type="AlphaFoldDB" id="A0A1D9DYL5"/>
<comment type="similarity">
    <text evidence="1 3">Belongs to the short-chain dehydrogenases/reductases (SDR) family.</text>
</comment>
<organism evidence="4 5">
    <name type="scientific">Candidatus Rhodoluna planktonica</name>
    <dbReference type="NCBI Taxonomy" id="535712"/>
    <lineage>
        <taxon>Bacteria</taxon>
        <taxon>Bacillati</taxon>
        <taxon>Actinomycetota</taxon>
        <taxon>Actinomycetes</taxon>
        <taxon>Micrococcales</taxon>
        <taxon>Microbacteriaceae</taxon>
        <taxon>Luna cluster</taxon>
        <taxon>Luna-1 subcluster</taxon>
        <taxon>Rhodoluna</taxon>
    </lineage>
</organism>
<dbReference type="PANTHER" id="PTHR44196:SF1">
    <property type="entry name" value="DEHYDROGENASE_REDUCTASE SDR FAMILY MEMBER 7B"/>
    <property type="match status" value="1"/>
</dbReference>
<gene>
    <name evidence="4" type="ORF">A4Z71_02575</name>
</gene>
<dbReference type="Gene3D" id="3.40.50.720">
    <property type="entry name" value="NAD(P)-binding Rossmann-like Domain"/>
    <property type="match status" value="1"/>
</dbReference>
<dbReference type="SUPFAM" id="SSF51735">
    <property type="entry name" value="NAD(P)-binding Rossmann-fold domains"/>
    <property type="match status" value="1"/>
</dbReference>
<dbReference type="PRINTS" id="PR00080">
    <property type="entry name" value="SDRFAMILY"/>
</dbReference>
<dbReference type="GO" id="GO:0016491">
    <property type="term" value="F:oxidoreductase activity"/>
    <property type="evidence" value="ECO:0007669"/>
    <property type="project" value="UniProtKB-KW"/>
</dbReference>
<dbReference type="InterPro" id="IPR036291">
    <property type="entry name" value="NAD(P)-bd_dom_sf"/>
</dbReference>
<dbReference type="Proteomes" id="UP000243784">
    <property type="component" value="Chromosome"/>
</dbReference>
<protein>
    <submittedName>
        <fullName evidence="4">Short-chain dehydrogenase</fullName>
    </submittedName>
</protein>
<evidence type="ECO:0000256" key="3">
    <source>
        <dbReference type="RuleBase" id="RU000363"/>
    </source>
</evidence>
<evidence type="ECO:0000313" key="4">
    <source>
        <dbReference type="EMBL" id="AOY55891.1"/>
    </source>
</evidence>
<dbReference type="Pfam" id="PF00106">
    <property type="entry name" value="adh_short"/>
    <property type="match status" value="1"/>
</dbReference>
<dbReference type="PRINTS" id="PR00081">
    <property type="entry name" value="GDHRDH"/>
</dbReference>
<accession>A0A1D9DYL5</accession>
<name>A0A1D9DYL5_9MICO</name>
<dbReference type="PROSITE" id="PS00061">
    <property type="entry name" value="ADH_SHORT"/>
    <property type="match status" value="1"/>
</dbReference>
<dbReference type="GO" id="GO:0016020">
    <property type="term" value="C:membrane"/>
    <property type="evidence" value="ECO:0007669"/>
    <property type="project" value="TreeGrafter"/>
</dbReference>
<dbReference type="RefSeq" id="WP_070954402.1">
    <property type="nucleotide sequence ID" value="NZ_CP015208.1"/>
</dbReference>
<evidence type="ECO:0000313" key="5">
    <source>
        <dbReference type="Proteomes" id="UP000243784"/>
    </source>
</evidence>
<dbReference type="KEGG" id="rpla:A4Z71_02575"/>
<dbReference type="InterPro" id="IPR002347">
    <property type="entry name" value="SDR_fam"/>
</dbReference>
<dbReference type="STRING" id="535712.A4Z71_02575"/>
<keyword evidence="5" id="KW-1185">Reference proteome</keyword>